<dbReference type="FunCoup" id="A0A1Z5SB76">
    <property type="interactions" value="10"/>
</dbReference>
<evidence type="ECO:0000313" key="3">
    <source>
        <dbReference type="Proteomes" id="UP000000768"/>
    </source>
</evidence>
<reference evidence="2 3" key="1">
    <citation type="journal article" date="2009" name="Nature">
        <title>The Sorghum bicolor genome and the diversification of grasses.</title>
        <authorList>
            <person name="Paterson A.H."/>
            <person name="Bowers J.E."/>
            <person name="Bruggmann R."/>
            <person name="Dubchak I."/>
            <person name="Grimwood J."/>
            <person name="Gundlach H."/>
            <person name="Haberer G."/>
            <person name="Hellsten U."/>
            <person name="Mitros T."/>
            <person name="Poliakov A."/>
            <person name="Schmutz J."/>
            <person name="Spannagl M."/>
            <person name="Tang H."/>
            <person name="Wang X."/>
            <person name="Wicker T."/>
            <person name="Bharti A.K."/>
            <person name="Chapman J."/>
            <person name="Feltus F.A."/>
            <person name="Gowik U."/>
            <person name="Grigoriev I.V."/>
            <person name="Lyons E."/>
            <person name="Maher C.A."/>
            <person name="Martis M."/>
            <person name="Narechania A."/>
            <person name="Otillar R.P."/>
            <person name="Penning B.W."/>
            <person name="Salamov A.A."/>
            <person name="Wang Y."/>
            <person name="Zhang L."/>
            <person name="Carpita N.C."/>
            <person name="Freeling M."/>
            <person name="Gingle A.R."/>
            <person name="Hash C.T."/>
            <person name="Keller B."/>
            <person name="Klein P."/>
            <person name="Kresovich S."/>
            <person name="McCann M.C."/>
            <person name="Ming R."/>
            <person name="Peterson D.G."/>
            <person name="Mehboob-ur-Rahman"/>
            <person name="Ware D."/>
            <person name="Westhoff P."/>
            <person name="Mayer K.F."/>
            <person name="Messing J."/>
            <person name="Rokhsar D.S."/>
        </authorList>
    </citation>
    <scope>NUCLEOTIDE SEQUENCE [LARGE SCALE GENOMIC DNA]</scope>
    <source>
        <strain evidence="3">cv. BTx623</strain>
    </source>
</reference>
<dbReference type="InParanoid" id="A0A1Z5SB76"/>
<evidence type="ECO:0000256" key="1">
    <source>
        <dbReference type="SAM" id="SignalP"/>
    </source>
</evidence>
<dbReference type="EMBL" id="CM000760">
    <property type="protein sequence ID" value="OQU93184.1"/>
    <property type="molecule type" value="Genomic_DNA"/>
</dbReference>
<feature type="chain" id="PRO_5013006851" evidence="1">
    <location>
        <begin position="29"/>
        <end position="75"/>
    </location>
</feature>
<sequence length="75" mass="7302">MAAAAATMARAVLVAVVLMQYCNMIVTARPLLETPAVVAGGAAAGSSSWLGLIMQVLGGPGGNNTGCQAPNGSCP</sequence>
<accession>A0A1Z5SB76</accession>
<dbReference type="AlphaFoldDB" id="A0A1Z5SB76"/>
<reference evidence="3" key="2">
    <citation type="journal article" date="2018" name="Plant J.">
        <title>The Sorghum bicolor reference genome: improved assembly, gene annotations, a transcriptome atlas, and signatures of genome organization.</title>
        <authorList>
            <person name="McCormick R.F."/>
            <person name="Truong S.K."/>
            <person name="Sreedasyam A."/>
            <person name="Jenkins J."/>
            <person name="Shu S."/>
            <person name="Sims D."/>
            <person name="Kennedy M."/>
            <person name="Amirebrahimi M."/>
            <person name="Weers B.D."/>
            <person name="McKinley B."/>
            <person name="Mattison A."/>
            <person name="Morishige D.T."/>
            <person name="Grimwood J."/>
            <person name="Schmutz J."/>
            <person name="Mullet J.E."/>
        </authorList>
    </citation>
    <scope>NUCLEOTIDE SEQUENCE [LARGE SCALE GENOMIC DNA]</scope>
    <source>
        <strain evidence="3">cv. BTx623</strain>
    </source>
</reference>
<keyword evidence="1" id="KW-0732">Signal</keyword>
<evidence type="ECO:0000313" key="2">
    <source>
        <dbReference type="EMBL" id="OQU93184.1"/>
    </source>
</evidence>
<dbReference type="Proteomes" id="UP000000768">
    <property type="component" value="Chromosome 1"/>
</dbReference>
<dbReference type="Gramene" id="OQU93184">
    <property type="protein sequence ID" value="OQU93184"/>
    <property type="gene ID" value="SORBI_3001G495180"/>
</dbReference>
<protein>
    <submittedName>
        <fullName evidence="2">Uncharacterized protein</fullName>
    </submittedName>
</protein>
<name>A0A1Z5SB76_SORBI</name>
<dbReference type="OMA" id="HNCQASN"/>
<organism evidence="2 3">
    <name type="scientific">Sorghum bicolor</name>
    <name type="common">Sorghum</name>
    <name type="synonym">Sorghum vulgare</name>
    <dbReference type="NCBI Taxonomy" id="4558"/>
    <lineage>
        <taxon>Eukaryota</taxon>
        <taxon>Viridiplantae</taxon>
        <taxon>Streptophyta</taxon>
        <taxon>Embryophyta</taxon>
        <taxon>Tracheophyta</taxon>
        <taxon>Spermatophyta</taxon>
        <taxon>Magnoliopsida</taxon>
        <taxon>Liliopsida</taxon>
        <taxon>Poales</taxon>
        <taxon>Poaceae</taxon>
        <taxon>PACMAD clade</taxon>
        <taxon>Panicoideae</taxon>
        <taxon>Andropogonodae</taxon>
        <taxon>Andropogoneae</taxon>
        <taxon>Sorghinae</taxon>
        <taxon>Sorghum</taxon>
    </lineage>
</organism>
<feature type="signal peptide" evidence="1">
    <location>
        <begin position="1"/>
        <end position="28"/>
    </location>
</feature>
<gene>
    <name evidence="2" type="ORF">SORBI_3001G495180</name>
</gene>
<proteinExistence type="predicted"/>
<keyword evidence="3" id="KW-1185">Reference proteome</keyword>